<reference evidence="6 7" key="1">
    <citation type="submission" date="2022-12" db="EMBL/GenBank/DDBJ databases">
        <title>Genomic features and morphological characterization of a novel Knufia sp. strain isolated from spacecraft assembly facility.</title>
        <authorList>
            <person name="Teixeira M."/>
            <person name="Chander A.M."/>
            <person name="Stajich J.E."/>
            <person name="Venkateswaran K."/>
        </authorList>
    </citation>
    <scope>NUCLEOTIDE SEQUENCE [LARGE SCALE GENOMIC DNA]</scope>
    <source>
        <strain evidence="6 7">FJI-L2-BK-P2</strain>
    </source>
</reference>
<accession>A0AAN8I6N5</accession>
<evidence type="ECO:0000256" key="3">
    <source>
        <dbReference type="PIRSR" id="PIRSR601461-2"/>
    </source>
</evidence>
<gene>
    <name evidence="6" type="ORF">OHC33_006973</name>
</gene>
<sequence length="400" mass="42211">MYLSFVTTSILLLAASSQARPAASDNEAIPSGKFIHIPLIRDINLSLDRRQVSTSLSNQVRTYMIDIQIGSSAQKLTLSLDTGSAETFVNSDLCTTCTGGTYDESKSSSGQARHDLGNFETAYVDGVNVSGKYVNDDIKIGSNALHETIFAVSDNATSSGYGIMGIGLPPPQPKYPSILDNMKAQGLIESRSYSLQLNSANSTSGSIVFGGYDATNYAMISTLPLVSSGGETPRMAIEWSGITIKAPEGGATYSKIDESRPVALDTGFTLSTLPDEVFDALAKSFDVKKSGSNYYVPCQQPQGHTELLFGGSIAPITISVPFSELAIPANLQPGGDQGQDLCMFGFQPVSAWGVSSGMMSFGDTVLRSAYLMIDLDTNLVGLSQAVDGAGANCEGCIVEI</sequence>
<name>A0AAN8I6N5_9EURO</name>
<evidence type="ECO:0000259" key="5">
    <source>
        <dbReference type="PROSITE" id="PS51767"/>
    </source>
</evidence>
<dbReference type="InterPro" id="IPR033121">
    <property type="entry name" value="PEPTIDASE_A1"/>
</dbReference>
<feature type="active site" evidence="2">
    <location>
        <position position="81"/>
    </location>
</feature>
<keyword evidence="4" id="KW-0732">Signal</keyword>
<dbReference type="GO" id="GO:0006508">
    <property type="term" value="P:proteolysis"/>
    <property type="evidence" value="ECO:0007669"/>
    <property type="project" value="InterPro"/>
</dbReference>
<dbReference type="InterPro" id="IPR001461">
    <property type="entry name" value="Aspartic_peptidase_A1"/>
</dbReference>
<feature type="active site" evidence="2">
    <location>
        <position position="265"/>
    </location>
</feature>
<evidence type="ECO:0000313" key="7">
    <source>
        <dbReference type="Proteomes" id="UP001316803"/>
    </source>
</evidence>
<dbReference type="Gene3D" id="2.40.70.10">
    <property type="entry name" value="Acid Proteases"/>
    <property type="match status" value="2"/>
</dbReference>
<feature type="chain" id="PRO_5042891789" description="Peptidase A1 domain-containing protein" evidence="4">
    <location>
        <begin position="20"/>
        <end position="400"/>
    </location>
</feature>
<dbReference type="InterPro" id="IPR021109">
    <property type="entry name" value="Peptidase_aspartic_dom_sf"/>
</dbReference>
<comment type="caution">
    <text evidence="6">The sequence shown here is derived from an EMBL/GenBank/DDBJ whole genome shotgun (WGS) entry which is preliminary data.</text>
</comment>
<feature type="domain" description="Peptidase A1" evidence="5">
    <location>
        <begin position="63"/>
        <end position="383"/>
    </location>
</feature>
<dbReference type="SUPFAM" id="SSF50630">
    <property type="entry name" value="Acid proteases"/>
    <property type="match status" value="1"/>
</dbReference>
<dbReference type="PANTHER" id="PTHR47966">
    <property type="entry name" value="BETA-SITE APP-CLEAVING ENZYME, ISOFORM A-RELATED"/>
    <property type="match status" value="1"/>
</dbReference>
<dbReference type="AlphaFoldDB" id="A0AAN8I6N5"/>
<protein>
    <recommendedName>
        <fullName evidence="5">Peptidase A1 domain-containing protein</fullName>
    </recommendedName>
</protein>
<dbReference type="EMBL" id="JAKLMC020000017">
    <property type="protein sequence ID" value="KAK5952086.1"/>
    <property type="molecule type" value="Genomic_DNA"/>
</dbReference>
<evidence type="ECO:0000256" key="2">
    <source>
        <dbReference type="PIRSR" id="PIRSR601461-1"/>
    </source>
</evidence>
<organism evidence="6 7">
    <name type="scientific">Knufia fluminis</name>
    <dbReference type="NCBI Taxonomy" id="191047"/>
    <lineage>
        <taxon>Eukaryota</taxon>
        <taxon>Fungi</taxon>
        <taxon>Dikarya</taxon>
        <taxon>Ascomycota</taxon>
        <taxon>Pezizomycotina</taxon>
        <taxon>Eurotiomycetes</taxon>
        <taxon>Chaetothyriomycetidae</taxon>
        <taxon>Chaetothyriales</taxon>
        <taxon>Trichomeriaceae</taxon>
        <taxon>Knufia</taxon>
    </lineage>
</organism>
<evidence type="ECO:0000256" key="4">
    <source>
        <dbReference type="SAM" id="SignalP"/>
    </source>
</evidence>
<dbReference type="PRINTS" id="PR00792">
    <property type="entry name" value="PEPSIN"/>
</dbReference>
<dbReference type="GO" id="GO:0004190">
    <property type="term" value="F:aspartic-type endopeptidase activity"/>
    <property type="evidence" value="ECO:0007669"/>
    <property type="project" value="InterPro"/>
</dbReference>
<keyword evidence="7" id="KW-1185">Reference proteome</keyword>
<dbReference type="PANTHER" id="PTHR47966:SF65">
    <property type="entry name" value="ASPARTIC-TYPE ENDOPEPTIDASE"/>
    <property type="match status" value="1"/>
</dbReference>
<proteinExistence type="inferred from homology"/>
<keyword evidence="3" id="KW-1015">Disulfide bond</keyword>
<evidence type="ECO:0000313" key="6">
    <source>
        <dbReference type="EMBL" id="KAK5952086.1"/>
    </source>
</evidence>
<comment type="similarity">
    <text evidence="1">Belongs to the peptidase A1 family.</text>
</comment>
<feature type="signal peptide" evidence="4">
    <location>
        <begin position="1"/>
        <end position="19"/>
    </location>
</feature>
<evidence type="ECO:0000256" key="1">
    <source>
        <dbReference type="ARBA" id="ARBA00007447"/>
    </source>
</evidence>
<dbReference type="Proteomes" id="UP001316803">
    <property type="component" value="Unassembled WGS sequence"/>
</dbReference>
<feature type="disulfide bond" evidence="3">
    <location>
        <begin position="298"/>
        <end position="342"/>
    </location>
</feature>
<dbReference type="PROSITE" id="PS51767">
    <property type="entry name" value="PEPTIDASE_A1"/>
    <property type="match status" value="1"/>
</dbReference>
<dbReference type="Pfam" id="PF00026">
    <property type="entry name" value="Asp"/>
    <property type="match status" value="1"/>
</dbReference>